<evidence type="ECO:0000259" key="10">
    <source>
        <dbReference type="SMART" id="SM00400"/>
    </source>
</evidence>
<dbReference type="SUPFAM" id="SSF56731">
    <property type="entry name" value="DNA primase core"/>
    <property type="match status" value="1"/>
</dbReference>
<organism evidence="13 14">
    <name type="scientific">Chryseobacterium oryctis</name>
    <dbReference type="NCBI Taxonomy" id="2952618"/>
    <lineage>
        <taxon>Bacteria</taxon>
        <taxon>Pseudomonadati</taxon>
        <taxon>Bacteroidota</taxon>
        <taxon>Flavobacteriia</taxon>
        <taxon>Flavobacteriales</taxon>
        <taxon>Weeksellaceae</taxon>
        <taxon>Chryseobacterium group</taxon>
        <taxon>Chryseobacterium</taxon>
    </lineage>
</organism>
<reference evidence="13" key="1">
    <citation type="submission" date="2022-10" db="EMBL/GenBank/DDBJ databases">
        <title>Chryseobacterium babae sp. nov. isolated from the gut of the beetle Oryctes rhinoceros, and Chryseobacterium kimseyorum sp. nov., isolated from a stick insect rearing cage.</title>
        <authorList>
            <person name="Shelomi M."/>
            <person name="Han C.-J."/>
            <person name="Chen W.-M."/>
            <person name="Chen H.-K."/>
            <person name="Liaw S.-J."/>
            <person name="Muhle E."/>
            <person name="Clermont D."/>
        </authorList>
    </citation>
    <scope>NUCLEOTIDE SEQUENCE</scope>
    <source>
        <strain evidence="13">WLa1L2M3</strain>
    </source>
</reference>
<dbReference type="InterPro" id="IPR002694">
    <property type="entry name" value="Znf_CHC2"/>
</dbReference>
<dbReference type="Pfam" id="PF01807">
    <property type="entry name" value="Zn_ribbon_DnaG"/>
    <property type="match status" value="1"/>
</dbReference>
<evidence type="ECO:0000313" key="13">
    <source>
        <dbReference type="EMBL" id="MCW3162860.1"/>
    </source>
</evidence>
<keyword evidence="3" id="KW-0808">Transferase</keyword>
<dbReference type="RefSeq" id="WP_264744769.1">
    <property type="nucleotide sequence ID" value="NZ_JAPDHV010000012.1"/>
</dbReference>
<keyword evidence="2" id="KW-0639">Primosome</keyword>
<dbReference type="Pfam" id="PF08275">
    <property type="entry name" value="DNAG_N"/>
    <property type="match status" value="1"/>
</dbReference>
<dbReference type="InterPro" id="IPR006171">
    <property type="entry name" value="TOPRIM_dom"/>
</dbReference>
<keyword evidence="8" id="KW-0862">Zinc</keyword>
<protein>
    <submittedName>
        <fullName evidence="13">CHC2 zinc finger domain-containing protein</fullName>
    </submittedName>
</protein>
<evidence type="ECO:0000313" key="14">
    <source>
        <dbReference type="Proteomes" id="UP001163719"/>
    </source>
</evidence>
<dbReference type="SUPFAM" id="SSF57783">
    <property type="entry name" value="Zinc beta-ribbon"/>
    <property type="match status" value="1"/>
</dbReference>
<dbReference type="SMART" id="SM00400">
    <property type="entry name" value="ZnF_CHCC"/>
    <property type="match status" value="1"/>
</dbReference>
<keyword evidence="1" id="KW-0240">DNA-directed RNA polymerase</keyword>
<dbReference type="EMBL" id="JAPDHV010000012">
    <property type="protein sequence ID" value="MCW3162854.1"/>
    <property type="molecule type" value="Genomic_DNA"/>
</dbReference>
<sequence>MKISTIKERLPLSEILDHYGLKPKNNMLKCYWHDDKTASLQVNLEKNFYKCHACGKTGDAIQFIEDYEKISKHEAINKAKGFLLNSEAQSQYSVDRGTAKTGQTNPSGEKSVLFLKDNQNNIDVAGGTAKWQAEFLGKMLAYFKNALNSSKPARDYLEKRGLDNAVLEIGYNSGQFHHGERKTEELLKRSLEAGLLLDKGFINNRTKEKAYYVFANKCLIFPLRNKENEIVSIYGRSILDNDKGKHFYLKNRCGIYPNYPNPETKKLILTEAIIDCASLLQIKKIKDNYSLLSCFGANGLNEEILEIIKSLKDLEEIIFCFDQDKAGKEAVEKYSKHLKEHLPSKQISTVELPCKDVNETLQLHNEDIFTELLDNRTFIFSDEVESLDTQLNDKHAVILTKEESLKTNNDQPKTVTDFLSQKDLLKNLNQLIEKAGIIGEENSRLLLFLITISYLNKNPLHGIVQGSSGSGKTHIISRIADMMPQEDVLRFTRITESSLYNWGEFDLFQKIIIIEDLDGLKEDALYALREFISNQVLRSSVTIKDKKGNNKSSHKIVKGQFSSLSATTKGETYEDNMNRSFIVAVNESDEQTEKIISYQNRRNAGEIDRNEQEKAINFIQKIVRNLKHYEVINPYATQIQLPNNVKNKRRLNEMFQAIIKQITIVYQYQREIKNGFLVTEIEDIENAVEILFESIILKIDELDGSLRQFFEKLKKSFKEEQFSRFDAMEVTGFKKTQLQFYLNDLVRLEYLKQIGFANKGFKYKISYNDNIQRVRKDLKEAFTKQLEELKKNKK</sequence>
<keyword evidence="5" id="KW-0235">DNA replication</keyword>
<dbReference type="Gene3D" id="3.40.50.300">
    <property type="entry name" value="P-loop containing nucleotide triphosphate hydrolases"/>
    <property type="match status" value="1"/>
</dbReference>
<dbReference type="InterPro" id="IPR027417">
    <property type="entry name" value="P-loop_NTPase"/>
</dbReference>
<dbReference type="SUPFAM" id="SSF52540">
    <property type="entry name" value="P-loop containing nucleoside triphosphate hydrolases"/>
    <property type="match status" value="1"/>
</dbReference>
<dbReference type="Gene3D" id="3.90.980.10">
    <property type="entry name" value="DNA primase, catalytic core, N-terminal domain"/>
    <property type="match status" value="1"/>
</dbReference>
<evidence type="ECO:0000256" key="9">
    <source>
        <dbReference type="ARBA" id="ARBA00023163"/>
    </source>
</evidence>
<keyword evidence="7" id="KW-0863">Zinc-finger</keyword>
<evidence type="ECO:0000313" key="12">
    <source>
        <dbReference type="EMBL" id="MCW3162854.1"/>
    </source>
</evidence>
<dbReference type="InterPro" id="IPR050219">
    <property type="entry name" value="DnaG_primase"/>
</dbReference>
<dbReference type="Proteomes" id="UP001163719">
    <property type="component" value="Unassembled WGS sequence"/>
</dbReference>
<dbReference type="EMBL" id="JAPDHV010000012">
    <property type="protein sequence ID" value="MCW3162860.1"/>
    <property type="molecule type" value="Genomic_DNA"/>
</dbReference>
<keyword evidence="6" id="KW-0479">Metal-binding</keyword>
<evidence type="ECO:0000256" key="3">
    <source>
        <dbReference type="ARBA" id="ARBA00022679"/>
    </source>
</evidence>
<dbReference type="InterPro" id="IPR036977">
    <property type="entry name" value="DNA_primase_Znf_CHC2"/>
</dbReference>
<evidence type="ECO:0000256" key="4">
    <source>
        <dbReference type="ARBA" id="ARBA00022695"/>
    </source>
</evidence>
<proteinExistence type="predicted"/>
<feature type="domain" description="Toprim" evidence="11">
    <location>
        <begin position="265"/>
        <end position="343"/>
    </location>
</feature>
<comment type="caution">
    <text evidence="13">The sequence shown here is derived from an EMBL/GenBank/DDBJ whole genome shotgun (WGS) entry which is preliminary data.</text>
</comment>
<dbReference type="PANTHER" id="PTHR30313:SF2">
    <property type="entry name" value="DNA PRIMASE"/>
    <property type="match status" value="1"/>
</dbReference>
<evidence type="ECO:0000256" key="8">
    <source>
        <dbReference type="ARBA" id="ARBA00022833"/>
    </source>
</evidence>
<keyword evidence="14" id="KW-1185">Reference proteome</keyword>
<dbReference type="Gene3D" id="3.40.1360.10">
    <property type="match status" value="1"/>
</dbReference>
<evidence type="ECO:0000256" key="6">
    <source>
        <dbReference type="ARBA" id="ARBA00022723"/>
    </source>
</evidence>
<evidence type="ECO:0000256" key="7">
    <source>
        <dbReference type="ARBA" id="ARBA00022771"/>
    </source>
</evidence>
<evidence type="ECO:0000259" key="11">
    <source>
        <dbReference type="SMART" id="SM00493"/>
    </source>
</evidence>
<feature type="domain" description="Zinc finger CHC2-type" evidence="10">
    <location>
        <begin position="30"/>
        <end position="80"/>
    </location>
</feature>
<evidence type="ECO:0000256" key="2">
    <source>
        <dbReference type="ARBA" id="ARBA00022515"/>
    </source>
</evidence>
<evidence type="ECO:0000256" key="5">
    <source>
        <dbReference type="ARBA" id="ARBA00022705"/>
    </source>
</evidence>
<dbReference type="SMART" id="SM00493">
    <property type="entry name" value="TOPRIM"/>
    <property type="match status" value="1"/>
</dbReference>
<dbReference type="Gene3D" id="3.90.580.10">
    <property type="entry name" value="Zinc finger, CHC2-type domain"/>
    <property type="match status" value="1"/>
</dbReference>
<dbReference type="Pfam" id="PF13155">
    <property type="entry name" value="Toprim_2"/>
    <property type="match status" value="1"/>
</dbReference>
<keyword evidence="9" id="KW-0804">Transcription</keyword>
<keyword evidence="4" id="KW-0548">Nucleotidyltransferase</keyword>
<dbReference type="InterPro" id="IPR013264">
    <property type="entry name" value="DNAG_N"/>
</dbReference>
<gene>
    <name evidence="12" type="ORF">OH806_16400</name>
    <name evidence="13" type="ORF">OH806_16430</name>
</gene>
<name>A0ABT3HSV0_9FLAO</name>
<accession>A0ABT3HSV0</accession>
<evidence type="ECO:0000256" key="1">
    <source>
        <dbReference type="ARBA" id="ARBA00022478"/>
    </source>
</evidence>
<dbReference type="PANTHER" id="PTHR30313">
    <property type="entry name" value="DNA PRIMASE"/>
    <property type="match status" value="1"/>
</dbReference>
<dbReference type="InterPro" id="IPR037068">
    <property type="entry name" value="DNA_primase_core_N_sf"/>
</dbReference>